<dbReference type="Proteomes" id="UP000024635">
    <property type="component" value="Unassembled WGS sequence"/>
</dbReference>
<feature type="region of interest" description="Disordered" evidence="1">
    <location>
        <begin position="1"/>
        <end position="25"/>
    </location>
</feature>
<dbReference type="AlphaFoldDB" id="A0A016VWG5"/>
<evidence type="ECO:0000313" key="3">
    <source>
        <dbReference type="Proteomes" id="UP000024635"/>
    </source>
</evidence>
<proteinExistence type="predicted"/>
<accession>A0A016VWG5</accession>
<gene>
    <name evidence="2" type="primary">Acey_s0003.g1222</name>
    <name evidence="2" type="ORF">Y032_0003g1222</name>
</gene>
<reference evidence="3" key="1">
    <citation type="journal article" date="2015" name="Nat. Genet.">
        <title>The genome and transcriptome of the zoonotic hookworm Ancylostoma ceylanicum identify infection-specific gene families.</title>
        <authorList>
            <person name="Schwarz E.M."/>
            <person name="Hu Y."/>
            <person name="Antoshechkin I."/>
            <person name="Miller M.M."/>
            <person name="Sternberg P.W."/>
            <person name="Aroian R.V."/>
        </authorList>
    </citation>
    <scope>NUCLEOTIDE SEQUENCE</scope>
    <source>
        <strain evidence="3">HY135</strain>
    </source>
</reference>
<sequence>MSFIDSNSEDQPGFEKHGRAARSRRGVRLTTSRYLAVAIGPANLQYKYCVARNKVQRDQLSLSDFRSADGRVYRCADELYYRRRH</sequence>
<evidence type="ECO:0000256" key="1">
    <source>
        <dbReference type="SAM" id="MobiDB-lite"/>
    </source>
</evidence>
<organism evidence="2 3">
    <name type="scientific">Ancylostoma ceylanicum</name>
    <dbReference type="NCBI Taxonomy" id="53326"/>
    <lineage>
        <taxon>Eukaryota</taxon>
        <taxon>Metazoa</taxon>
        <taxon>Ecdysozoa</taxon>
        <taxon>Nematoda</taxon>
        <taxon>Chromadorea</taxon>
        <taxon>Rhabditida</taxon>
        <taxon>Rhabditina</taxon>
        <taxon>Rhabditomorpha</taxon>
        <taxon>Strongyloidea</taxon>
        <taxon>Ancylostomatidae</taxon>
        <taxon>Ancylostomatinae</taxon>
        <taxon>Ancylostoma</taxon>
    </lineage>
</organism>
<keyword evidence="3" id="KW-1185">Reference proteome</keyword>
<dbReference type="EMBL" id="JARK01001339">
    <property type="protein sequence ID" value="EYC31760.1"/>
    <property type="molecule type" value="Genomic_DNA"/>
</dbReference>
<feature type="compositionally biased region" description="Polar residues" evidence="1">
    <location>
        <begin position="1"/>
        <end position="10"/>
    </location>
</feature>
<name>A0A016VWG5_9BILA</name>
<protein>
    <submittedName>
        <fullName evidence="2">Uncharacterized protein</fullName>
    </submittedName>
</protein>
<comment type="caution">
    <text evidence="2">The sequence shown here is derived from an EMBL/GenBank/DDBJ whole genome shotgun (WGS) entry which is preliminary data.</text>
</comment>
<evidence type="ECO:0000313" key="2">
    <source>
        <dbReference type="EMBL" id="EYC31760.1"/>
    </source>
</evidence>